<gene>
    <name evidence="2" type="ORF">CSC94_09720</name>
</gene>
<dbReference type="EMBL" id="PDVP01000004">
    <property type="protein sequence ID" value="PHP67308.1"/>
    <property type="molecule type" value="Genomic_DNA"/>
</dbReference>
<proteinExistence type="predicted"/>
<dbReference type="Proteomes" id="UP000221168">
    <property type="component" value="Unassembled WGS sequence"/>
</dbReference>
<keyword evidence="1" id="KW-0812">Transmembrane</keyword>
<evidence type="ECO:0000256" key="1">
    <source>
        <dbReference type="SAM" id="Phobius"/>
    </source>
</evidence>
<evidence type="ECO:0000313" key="2">
    <source>
        <dbReference type="EMBL" id="PHP67308.1"/>
    </source>
</evidence>
<sequence length="97" mass="9953">MDDPALLAGAVAGLLHDTSTWLAVVFAAVAGTKQNQLGIAAVAVIGVVWRIVETTQGRETFGLPVDVPMLIASAIGIACFALLGGYSAFLIARRQSG</sequence>
<feature type="transmembrane region" description="Helical" evidence="1">
    <location>
        <begin position="67"/>
        <end position="92"/>
    </location>
</feature>
<organism evidence="2 3">
    <name type="scientific">Zhengella mangrovi</name>
    <dbReference type="NCBI Taxonomy" id="1982044"/>
    <lineage>
        <taxon>Bacteria</taxon>
        <taxon>Pseudomonadati</taxon>
        <taxon>Pseudomonadota</taxon>
        <taxon>Alphaproteobacteria</taxon>
        <taxon>Hyphomicrobiales</taxon>
        <taxon>Notoacmeibacteraceae</taxon>
        <taxon>Zhengella</taxon>
    </lineage>
</organism>
<protein>
    <submittedName>
        <fullName evidence="2">Uncharacterized protein</fullName>
    </submittedName>
</protein>
<keyword evidence="1" id="KW-1133">Transmembrane helix</keyword>
<keyword evidence="1" id="KW-0472">Membrane</keyword>
<dbReference type="AlphaFoldDB" id="A0A2G1QQ11"/>
<dbReference type="RefSeq" id="WP_099306135.1">
    <property type="nucleotide sequence ID" value="NZ_PDVP01000004.1"/>
</dbReference>
<keyword evidence="3" id="KW-1185">Reference proteome</keyword>
<accession>A0A2G1QQ11</accession>
<evidence type="ECO:0000313" key="3">
    <source>
        <dbReference type="Proteomes" id="UP000221168"/>
    </source>
</evidence>
<feature type="transmembrane region" description="Helical" evidence="1">
    <location>
        <begin position="6"/>
        <end position="29"/>
    </location>
</feature>
<name>A0A2G1QQ11_9HYPH</name>
<reference evidence="2 3" key="1">
    <citation type="submission" date="2017-10" db="EMBL/GenBank/DDBJ databases">
        <title>Sedimentibacterium mangrovi gen. nov., sp. nov., a novel member of family Phyllobacteriacea isolated from mangrove sediment.</title>
        <authorList>
            <person name="Liao H."/>
            <person name="Tian Y."/>
        </authorList>
    </citation>
    <scope>NUCLEOTIDE SEQUENCE [LARGE SCALE GENOMIC DNA]</scope>
    <source>
        <strain evidence="2 3">X9-2-2</strain>
    </source>
</reference>
<feature type="transmembrane region" description="Helical" evidence="1">
    <location>
        <begin position="36"/>
        <end position="52"/>
    </location>
</feature>
<comment type="caution">
    <text evidence="2">The sequence shown here is derived from an EMBL/GenBank/DDBJ whole genome shotgun (WGS) entry which is preliminary data.</text>
</comment>